<dbReference type="EMBL" id="MF768985">
    <property type="protein sequence ID" value="ATU84174.1"/>
    <property type="molecule type" value="Genomic_DNA"/>
</dbReference>
<proteinExistence type="predicted"/>
<sequence>MDKKQVHFSTFTNCIHEGDKKLGTSTGPNRSGVKTNKCDKMYNIFIIFNIITNSTHPYFLHN</sequence>
<protein>
    <submittedName>
        <fullName evidence="1">ORF1065</fullName>
    </submittedName>
</protein>
<name>A0A2D3I740_9VIRU</name>
<accession>A0A2D3I740</accession>
<organism evidence="1">
    <name type="scientific">White spot syndrome virus</name>
    <dbReference type="NCBI Taxonomy" id="342409"/>
    <lineage>
        <taxon>Viruses</taxon>
        <taxon>Viruses incertae sedis</taxon>
        <taxon>Naldaviricetes</taxon>
        <taxon>Nimaviridae</taxon>
        <taxon>Whispovirus</taxon>
    </lineage>
</organism>
<reference evidence="1" key="1">
    <citation type="journal article" date="2018" name="Aquaculture">
        <title>Complete genome sequence of a white spot syndrome virus associated with a disease incursion in Australia.</title>
        <authorList>
            <person name="Oakey J."/>
            <person name="Smith C.S."/>
        </authorList>
    </citation>
    <scope>NUCLEOTIDE SEQUENCE [LARGE SCALE GENOMIC DNA]</scope>
    <source>
        <strain evidence="1">WSSV-AU</strain>
    </source>
</reference>
<evidence type="ECO:0000313" key="1">
    <source>
        <dbReference type="EMBL" id="ATU84174.1"/>
    </source>
</evidence>
<dbReference type="Proteomes" id="UP000267516">
    <property type="component" value="Segment"/>
</dbReference>